<evidence type="ECO:0000256" key="1">
    <source>
        <dbReference type="SAM" id="MobiDB-lite"/>
    </source>
</evidence>
<reference evidence="3" key="1">
    <citation type="journal article" date="2019" name="Curr. Biol.">
        <title>Genome Sequence of Striga asiatica Provides Insight into the Evolution of Plant Parasitism.</title>
        <authorList>
            <person name="Yoshida S."/>
            <person name="Kim S."/>
            <person name="Wafula E.K."/>
            <person name="Tanskanen J."/>
            <person name="Kim Y.M."/>
            <person name="Honaas L."/>
            <person name="Yang Z."/>
            <person name="Spallek T."/>
            <person name="Conn C.E."/>
            <person name="Ichihashi Y."/>
            <person name="Cheong K."/>
            <person name="Cui S."/>
            <person name="Der J.P."/>
            <person name="Gundlach H."/>
            <person name="Jiao Y."/>
            <person name="Hori C."/>
            <person name="Ishida J.K."/>
            <person name="Kasahara H."/>
            <person name="Kiba T."/>
            <person name="Kim M.S."/>
            <person name="Koo N."/>
            <person name="Laohavisit A."/>
            <person name="Lee Y.H."/>
            <person name="Lumba S."/>
            <person name="McCourt P."/>
            <person name="Mortimer J.C."/>
            <person name="Mutuku J.M."/>
            <person name="Nomura T."/>
            <person name="Sasaki-Sekimoto Y."/>
            <person name="Seto Y."/>
            <person name="Wang Y."/>
            <person name="Wakatake T."/>
            <person name="Sakakibara H."/>
            <person name="Demura T."/>
            <person name="Yamaguchi S."/>
            <person name="Yoneyama K."/>
            <person name="Manabe R.I."/>
            <person name="Nelson D.C."/>
            <person name="Schulman A.H."/>
            <person name="Timko M.P."/>
            <person name="dePamphilis C.W."/>
            <person name="Choi D."/>
            <person name="Shirasu K."/>
        </authorList>
    </citation>
    <scope>NUCLEOTIDE SEQUENCE [LARGE SCALE GENOMIC DNA]</scope>
    <source>
        <strain evidence="3">cv. UVA1</strain>
    </source>
</reference>
<dbReference type="Proteomes" id="UP000325081">
    <property type="component" value="Unassembled WGS sequence"/>
</dbReference>
<evidence type="ECO:0000313" key="3">
    <source>
        <dbReference type="Proteomes" id="UP000325081"/>
    </source>
</evidence>
<feature type="compositionally biased region" description="Polar residues" evidence="1">
    <location>
        <begin position="54"/>
        <end position="69"/>
    </location>
</feature>
<dbReference type="EMBL" id="BKCP01006793">
    <property type="protein sequence ID" value="GER43953.1"/>
    <property type="molecule type" value="Genomic_DNA"/>
</dbReference>
<comment type="caution">
    <text evidence="2">The sequence shown here is derived from an EMBL/GenBank/DDBJ whole genome shotgun (WGS) entry which is preliminary data.</text>
</comment>
<dbReference type="AlphaFoldDB" id="A0A5A7QF67"/>
<evidence type="ECO:0000313" key="2">
    <source>
        <dbReference type="EMBL" id="GER43953.1"/>
    </source>
</evidence>
<sequence length="194" mass="21776">MNFPTDVFLSDKSKFSRPTICRPSFSTSILLSKFPKFLPPARETPAANLQWKKTISQAETGDRSTNYQRGESDPSDQDQPLYLAEADLLGKADRRRSRADQSRLRRAYKVSECTLEQAAFQHRALAEEPPGPSYPGQIHLSIGAYIACAGLLTLVYGRTIHEQILKHGKCSHGFAVKMRFELDPRPANRAYFSG</sequence>
<keyword evidence="3" id="KW-1185">Reference proteome</keyword>
<protein>
    <submittedName>
        <fullName evidence="2">Cellulose synthase family protein</fullName>
    </submittedName>
</protein>
<gene>
    <name evidence="2" type="ORF">STAS_20833</name>
</gene>
<proteinExistence type="predicted"/>
<feature type="region of interest" description="Disordered" evidence="1">
    <location>
        <begin position="54"/>
        <end position="79"/>
    </location>
</feature>
<organism evidence="2 3">
    <name type="scientific">Striga asiatica</name>
    <name type="common">Asiatic witchweed</name>
    <name type="synonym">Buchnera asiatica</name>
    <dbReference type="NCBI Taxonomy" id="4170"/>
    <lineage>
        <taxon>Eukaryota</taxon>
        <taxon>Viridiplantae</taxon>
        <taxon>Streptophyta</taxon>
        <taxon>Embryophyta</taxon>
        <taxon>Tracheophyta</taxon>
        <taxon>Spermatophyta</taxon>
        <taxon>Magnoliopsida</taxon>
        <taxon>eudicotyledons</taxon>
        <taxon>Gunneridae</taxon>
        <taxon>Pentapetalae</taxon>
        <taxon>asterids</taxon>
        <taxon>lamiids</taxon>
        <taxon>Lamiales</taxon>
        <taxon>Orobanchaceae</taxon>
        <taxon>Buchnereae</taxon>
        <taxon>Striga</taxon>
    </lineage>
</organism>
<name>A0A5A7QF67_STRAF</name>
<accession>A0A5A7QF67</accession>